<gene>
    <name evidence="2" type="ORF">JYZ213_LOCUS24186</name>
    <name evidence="4" type="ORF">OKA104_LOCUS17724</name>
    <name evidence="5" type="ORF">OXD698_LOCUS30403</name>
    <name evidence="3" type="ORF">VCS650_LOCUS28940</name>
</gene>
<dbReference type="Proteomes" id="UP000663845">
    <property type="component" value="Unassembled WGS sequence"/>
</dbReference>
<dbReference type="SUPFAM" id="SSF53335">
    <property type="entry name" value="S-adenosyl-L-methionine-dependent methyltransferases"/>
    <property type="match status" value="1"/>
</dbReference>
<evidence type="ECO:0000313" key="6">
    <source>
        <dbReference type="Proteomes" id="UP000663844"/>
    </source>
</evidence>
<dbReference type="Proteomes" id="UP000663881">
    <property type="component" value="Unassembled WGS sequence"/>
</dbReference>
<dbReference type="EMBL" id="CAJOAY010001068">
    <property type="protein sequence ID" value="CAF3787889.1"/>
    <property type="molecule type" value="Genomic_DNA"/>
</dbReference>
<name>A0A819PNJ3_9BILA</name>
<dbReference type="AlphaFoldDB" id="A0A819PNJ3"/>
<dbReference type="Proteomes" id="UP000663891">
    <property type="component" value="Unassembled WGS sequence"/>
</dbReference>
<sequence>MKEKEKFRSFSVLLTRFSIVTILFIIGIHGIILLKLGRINFVQKSTINKTTPYSYYLCTQIFNESDLYLTEWIEFQLNVIGFKNICLINVGENLNKTLLSRYSINIINKKERQQEFHYCLACLNQSMKSNDLLFIQDVDEFLNVRQADIIYKNYDKYDKFHFQEIRYGYIYDTNQEMINRSLLETNIYRKPHEALGEFSSDDLRKLFNCKIQGKWYSCHEGHGKEMIKVGKIKQLGTHFHQSTPKVNGTGDTLFVQMRHIRLNHYVMRTREDGIQQAIKWNKGESKLGTIIIELYYYITGQTISTLNSHQTEEEIRQRRRDVKQIYIAIITFVIIIIFFVIIFIFLLFISDDSIISKINTYYTGRTGEIDRNSPFYHHRRIYIDIGCFNGETIEYFIHFTMNSAFYEIYTFEPDPDNYRLCKQRLSQRKYKNFNIKIIQKVAWIRDERVYFRTERGRQSRISLNVTEDDGESIELDAIDFSSWLARLVKPNEALMHIKMSMPGAEVPVLEKMIRDNTLGLANKYEVEWIDRNNPRIRPIRIYIQLMFDSYGFECLYYTRVQDAKKVYQMNGAFDNVTKYYDWRKISESDTLAHYVERPDMLIIENMI</sequence>
<dbReference type="EMBL" id="CAJNOG010000294">
    <property type="protein sequence ID" value="CAF1152563.1"/>
    <property type="molecule type" value="Genomic_DNA"/>
</dbReference>
<keyword evidence="1" id="KW-1133">Transmembrane helix</keyword>
<accession>A0A819PNJ3</accession>
<organism evidence="5 6">
    <name type="scientific">Adineta steineri</name>
    <dbReference type="NCBI Taxonomy" id="433720"/>
    <lineage>
        <taxon>Eukaryota</taxon>
        <taxon>Metazoa</taxon>
        <taxon>Spiralia</taxon>
        <taxon>Gnathifera</taxon>
        <taxon>Rotifera</taxon>
        <taxon>Eurotatoria</taxon>
        <taxon>Bdelloidea</taxon>
        <taxon>Adinetida</taxon>
        <taxon>Adinetidae</taxon>
        <taxon>Adineta</taxon>
    </lineage>
</organism>
<evidence type="ECO:0000313" key="4">
    <source>
        <dbReference type="EMBL" id="CAF3787889.1"/>
    </source>
</evidence>
<comment type="caution">
    <text evidence="5">The sequence shown here is derived from an EMBL/GenBank/DDBJ whole genome shotgun (WGS) entry which is preliminary data.</text>
</comment>
<keyword evidence="1" id="KW-0812">Transmembrane</keyword>
<dbReference type="InterPro" id="IPR006342">
    <property type="entry name" value="FkbM_mtfrase"/>
</dbReference>
<evidence type="ECO:0000313" key="2">
    <source>
        <dbReference type="EMBL" id="CAF1152563.1"/>
    </source>
</evidence>
<protein>
    <recommendedName>
        <fullName evidence="7">Methyltransferase FkbM domain-containing protein</fullName>
    </recommendedName>
</protein>
<dbReference type="Proteomes" id="UP000663844">
    <property type="component" value="Unassembled WGS sequence"/>
</dbReference>
<feature type="transmembrane region" description="Helical" evidence="1">
    <location>
        <begin position="325"/>
        <end position="349"/>
    </location>
</feature>
<evidence type="ECO:0000313" key="5">
    <source>
        <dbReference type="EMBL" id="CAF4016112.1"/>
    </source>
</evidence>
<evidence type="ECO:0000256" key="1">
    <source>
        <dbReference type="SAM" id="Phobius"/>
    </source>
</evidence>
<reference evidence="5" key="1">
    <citation type="submission" date="2021-02" db="EMBL/GenBank/DDBJ databases">
        <authorList>
            <person name="Nowell W R."/>
        </authorList>
    </citation>
    <scope>NUCLEOTIDE SEQUENCE</scope>
</reference>
<keyword evidence="1" id="KW-0472">Membrane</keyword>
<dbReference type="EMBL" id="CAJNON010000437">
    <property type="protein sequence ID" value="CAF1262306.1"/>
    <property type="molecule type" value="Genomic_DNA"/>
</dbReference>
<feature type="transmembrane region" description="Helical" evidence="1">
    <location>
        <begin position="12"/>
        <end position="34"/>
    </location>
</feature>
<dbReference type="Gene3D" id="3.40.50.150">
    <property type="entry name" value="Vaccinia Virus protein VP39"/>
    <property type="match status" value="1"/>
</dbReference>
<dbReference type="OrthoDB" id="10023048at2759"/>
<dbReference type="EMBL" id="CAJOAZ010003571">
    <property type="protein sequence ID" value="CAF4016112.1"/>
    <property type="molecule type" value="Genomic_DNA"/>
</dbReference>
<evidence type="ECO:0000313" key="3">
    <source>
        <dbReference type="EMBL" id="CAF1262306.1"/>
    </source>
</evidence>
<dbReference type="InterPro" id="IPR029063">
    <property type="entry name" value="SAM-dependent_MTases_sf"/>
</dbReference>
<dbReference type="NCBIfam" id="TIGR01444">
    <property type="entry name" value="fkbM_fam"/>
    <property type="match status" value="1"/>
</dbReference>
<proteinExistence type="predicted"/>
<evidence type="ECO:0008006" key="7">
    <source>
        <dbReference type="Google" id="ProtNLM"/>
    </source>
</evidence>